<reference evidence="2 3" key="1">
    <citation type="journal article" date="2018" name="MBio">
        <title>Comparative Genomics Reveals the Core Gene Toolbox for the Fungus-Insect Symbiosis.</title>
        <authorList>
            <person name="Wang Y."/>
            <person name="Stata M."/>
            <person name="Wang W."/>
            <person name="Stajich J.E."/>
            <person name="White M.M."/>
            <person name="Moncalvo J.M."/>
        </authorList>
    </citation>
    <scope>NUCLEOTIDE SEQUENCE [LARGE SCALE GENOMIC DNA]</scope>
    <source>
        <strain evidence="2 3">AUS-77-4</strain>
    </source>
</reference>
<evidence type="ECO:0000313" key="2">
    <source>
        <dbReference type="EMBL" id="PVU94034.1"/>
    </source>
</evidence>
<gene>
    <name evidence="2" type="ORF">BB559_003103</name>
</gene>
<protein>
    <submittedName>
        <fullName evidence="2">Uncharacterized protein</fullName>
    </submittedName>
</protein>
<feature type="compositionally biased region" description="Basic and acidic residues" evidence="1">
    <location>
        <begin position="41"/>
        <end position="50"/>
    </location>
</feature>
<evidence type="ECO:0000256" key="1">
    <source>
        <dbReference type="SAM" id="MobiDB-lite"/>
    </source>
</evidence>
<sequence>MSPDHVHIAAKKLLSRNNSVQRKSMYFTTSTLESPLFGHSNDTHDQNKSEIDEDVDESNMDDFDDYLDGLTLEEYTTNLDLSKNNRY</sequence>
<organism evidence="2 3">
    <name type="scientific">Furculomyces boomerangus</name>
    <dbReference type="NCBI Taxonomy" id="61424"/>
    <lineage>
        <taxon>Eukaryota</taxon>
        <taxon>Fungi</taxon>
        <taxon>Fungi incertae sedis</taxon>
        <taxon>Zoopagomycota</taxon>
        <taxon>Kickxellomycotina</taxon>
        <taxon>Harpellomycetes</taxon>
        <taxon>Harpellales</taxon>
        <taxon>Harpellaceae</taxon>
        <taxon>Furculomyces</taxon>
    </lineage>
</organism>
<feature type="region of interest" description="Disordered" evidence="1">
    <location>
        <begin position="35"/>
        <end position="60"/>
    </location>
</feature>
<keyword evidence="3" id="KW-1185">Reference proteome</keyword>
<dbReference type="AlphaFoldDB" id="A0A2T9YP42"/>
<accession>A0A2T9YP42</accession>
<dbReference type="EMBL" id="MBFT01000277">
    <property type="protein sequence ID" value="PVU94034.1"/>
    <property type="molecule type" value="Genomic_DNA"/>
</dbReference>
<dbReference type="Proteomes" id="UP000245699">
    <property type="component" value="Unassembled WGS sequence"/>
</dbReference>
<comment type="caution">
    <text evidence="2">The sequence shown here is derived from an EMBL/GenBank/DDBJ whole genome shotgun (WGS) entry which is preliminary data.</text>
</comment>
<proteinExistence type="predicted"/>
<evidence type="ECO:0000313" key="3">
    <source>
        <dbReference type="Proteomes" id="UP000245699"/>
    </source>
</evidence>
<name>A0A2T9YP42_9FUNG</name>
<feature type="compositionally biased region" description="Acidic residues" evidence="1">
    <location>
        <begin position="51"/>
        <end position="60"/>
    </location>
</feature>